<comment type="similarity">
    <text evidence="1">Belongs to the ROK (NagC/XylR) family.</text>
</comment>
<dbReference type="InterPro" id="IPR043129">
    <property type="entry name" value="ATPase_NBD"/>
</dbReference>
<evidence type="ECO:0000313" key="3">
    <source>
        <dbReference type="Proteomes" id="UP001451571"/>
    </source>
</evidence>
<evidence type="ECO:0000256" key="1">
    <source>
        <dbReference type="ARBA" id="ARBA00006479"/>
    </source>
</evidence>
<gene>
    <name evidence="2" type="ORF">V6984_09930</name>
</gene>
<dbReference type="InterPro" id="IPR000600">
    <property type="entry name" value="ROK"/>
</dbReference>
<organism evidence="2 3">
    <name type="scientific">Kineothrix sedimenti</name>
    <dbReference type="NCBI Taxonomy" id="3123317"/>
    <lineage>
        <taxon>Bacteria</taxon>
        <taxon>Bacillati</taxon>
        <taxon>Bacillota</taxon>
        <taxon>Clostridia</taxon>
        <taxon>Lachnospirales</taxon>
        <taxon>Lachnospiraceae</taxon>
        <taxon>Kineothrix</taxon>
    </lineage>
</organism>
<dbReference type="Gene3D" id="3.30.420.40">
    <property type="match status" value="2"/>
</dbReference>
<reference evidence="2 3" key="1">
    <citation type="submission" date="2024-02" db="EMBL/GenBank/DDBJ databases">
        <title>Bacterial strain from lacustrine sediment.</title>
        <authorList>
            <person name="Petit C."/>
            <person name="Fadhlaoui K."/>
        </authorList>
    </citation>
    <scope>NUCLEOTIDE SEQUENCE [LARGE SCALE GENOMIC DNA]</scope>
    <source>
        <strain evidence="2 3">IPX-CK</strain>
    </source>
</reference>
<name>A0ABZ3F3K3_9FIRM</name>
<protein>
    <submittedName>
        <fullName evidence="2">ROK family protein</fullName>
    </submittedName>
</protein>
<dbReference type="Proteomes" id="UP001451571">
    <property type="component" value="Chromosome"/>
</dbReference>
<dbReference type="EMBL" id="CP146256">
    <property type="protein sequence ID" value="XAH76051.1"/>
    <property type="molecule type" value="Genomic_DNA"/>
</dbReference>
<accession>A0ABZ3F3K3</accession>
<sequence>MNLKLTTLNRAMKALDEKNLIVSFGEAESTGGRKALTYDIIHHGLYLIGVDLSRTYVNIVLTNLKLTVLKTEVFFLHEHDSAEKVIDSILYRIERIIKERSISSDQILGIGVGTVGPLDRDHGVMLAPQGFPFPGWGNVSVKECIENRFSIPCYIDNGANAAALVEYLFGIGKNKRSIAYIHCGIGIRSAVIKDGVIVRTMNDREDALGSMDMFLESGCMNSVEKVSALGAVIHAVTDELNLDSVKLNEENYKEVLVNLPEENMAVKRIIREKAIFFSIGLINFSRLLNPDVIILSGPLVMNLEDYYQECLKSFYNNYLYADTILFSKGGAFQENTIAIGSAALVMSHCCKAKIV</sequence>
<dbReference type="RefSeq" id="WP_342759624.1">
    <property type="nucleotide sequence ID" value="NZ_CP146256.1"/>
</dbReference>
<keyword evidence="3" id="KW-1185">Reference proteome</keyword>
<dbReference type="Pfam" id="PF00480">
    <property type="entry name" value="ROK"/>
    <property type="match status" value="1"/>
</dbReference>
<dbReference type="SUPFAM" id="SSF53067">
    <property type="entry name" value="Actin-like ATPase domain"/>
    <property type="match status" value="1"/>
</dbReference>
<dbReference type="PANTHER" id="PTHR18964:SF149">
    <property type="entry name" value="BIFUNCTIONAL UDP-N-ACETYLGLUCOSAMINE 2-EPIMERASE_N-ACETYLMANNOSAMINE KINASE"/>
    <property type="match status" value="1"/>
</dbReference>
<dbReference type="PANTHER" id="PTHR18964">
    <property type="entry name" value="ROK (REPRESSOR, ORF, KINASE) FAMILY"/>
    <property type="match status" value="1"/>
</dbReference>
<evidence type="ECO:0000313" key="2">
    <source>
        <dbReference type="EMBL" id="XAH76051.1"/>
    </source>
</evidence>
<proteinExistence type="inferred from homology"/>